<keyword evidence="5" id="KW-0804">Transcription</keyword>
<dbReference type="Gene3D" id="1.10.10.10">
    <property type="entry name" value="Winged helix-like DNA-binding domain superfamily/Winged helix DNA-binding domain"/>
    <property type="match status" value="1"/>
</dbReference>
<dbReference type="CDD" id="cd06171">
    <property type="entry name" value="Sigma70_r4"/>
    <property type="match status" value="1"/>
</dbReference>
<dbReference type="InterPro" id="IPR013324">
    <property type="entry name" value="RNA_pol_sigma_r3/r4-like"/>
</dbReference>
<feature type="domain" description="RNA polymerase sigma factor 70 region 4 type 2" evidence="7">
    <location>
        <begin position="128"/>
        <end position="180"/>
    </location>
</feature>
<proteinExistence type="inferred from homology"/>
<organism evidence="8 9">
    <name type="scientific">Telmatocola sphagniphila</name>
    <dbReference type="NCBI Taxonomy" id="1123043"/>
    <lineage>
        <taxon>Bacteria</taxon>
        <taxon>Pseudomonadati</taxon>
        <taxon>Planctomycetota</taxon>
        <taxon>Planctomycetia</taxon>
        <taxon>Gemmatales</taxon>
        <taxon>Gemmataceae</taxon>
    </lineage>
</organism>
<accession>A0A8E6B4T1</accession>
<protein>
    <submittedName>
        <fullName evidence="8">RNA polymerase sigma factor</fullName>
    </submittedName>
</protein>
<dbReference type="Pfam" id="PF04542">
    <property type="entry name" value="Sigma70_r2"/>
    <property type="match status" value="1"/>
</dbReference>
<evidence type="ECO:0000259" key="7">
    <source>
        <dbReference type="Pfam" id="PF08281"/>
    </source>
</evidence>
<dbReference type="SUPFAM" id="SSF88659">
    <property type="entry name" value="Sigma3 and sigma4 domains of RNA polymerase sigma factors"/>
    <property type="match status" value="1"/>
</dbReference>
<dbReference type="NCBIfam" id="TIGR02937">
    <property type="entry name" value="sigma70-ECF"/>
    <property type="match status" value="1"/>
</dbReference>
<keyword evidence="2" id="KW-0805">Transcription regulation</keyword>
<keyword evidence="3" id="KW-0731">Sigma factor</keyword>
<evidence type="ECO:0000313" key="9">
    <source>
        <dbReference type="Proteomes" id="UP000676194"/>
    </source>
</evidence>
<dbReference type="Gene3D" id="1.10.1740.10">
    <property type="match status" value="1"/>
</dbReference>
<evidence type="ECO:0000256" key="4">
    <source>
        <dbReference type="ARBA" id="ARBA00023125"/>
    </source>
</evidence>
<dbReference type="PANTHER" id="PTHR43133">
    <property type="entry name" value="RNA POLYMERASE ECF-TYPE SIGMA FACTO"/>
    <property type="match status" value="1"/>
</dbReference>
<dbReference type="InterPro" id="IPR013249">
    <property type="entry name" value="RNA_pol_sigma70_r4_t2"/>
</dbReference>
<evidence type="ECO:0000256" key="5">
    <source>
        <dbReference type="ARBA" id="ARBA00023163"/>
    </source>
</evidence>
<feature type="domain" description="RNA polymerase sigma-70 region 2" evidence="6">
    <location>
        <begin position="34"/>
        <end position="97"/>
    </location>
</feature>
<gene>
    <name evidence="8" type="ORF">KIH39_16220</name>
</gene>
<evidence type="ECO:0000256" key="1">
    <source>
        <dbReference type="ARBA" id="ARBA00010641"/>
    </source>
</evidence>
<dbReference type="InterPro" id="IPR036388">
    <property type="entry name" value="WH-like_DNA-bd_sf"/>
</dbReference>
<dbReference type="KEGG" id="tsph:KIH39_16220"/>
<dbReference type="InterPro" id="IPR014284">
    <property type="entry name" value="RNA_pol_sigma-70_dom"/>
</dbReference>
<evidence type="ECO:0000259" key="6">
    <source>
        <dbReference type="Pfam" id="PF04542"/>
    </source>
</evidence>
<dbReference type="InterPro" id="IPR013325">
    <property type="entry name" value="RNA_pol_sigma_r2"/>
</dbReference>
<dbReference type="GO" id="GO:0003677">
    <property type="term" value="F:DNA binding"/>
    <property type="evidence" value="ECO:0007669"/>
    <property type="project" value="UniProtKB-KW"/>
</dbReference>
<dbReference type="PANTHER" id="PTHR43133:SF8">
    <property type="entry name" value="RNA POLYMERASE SIGMA FACTOR HI_1459-RELATED"/>
    <property type="match status" value="1"/>
</dbReference>
<dbReference type="Pfam" id="PF08281">
    <property type="entry name" value="Sigma70_r4_2"/>
    <property type="match status" value="1"/>
</dbReference>
<name>A0A8E6B4T1_9BACT</name>
<dbReference type="GO" id="GO:0016987">
    <property type="term" value="F:sigma factor activity"/>
    <property type="evidence" value="ECO:0007669"/>
    <property type="project" value="UniProtKB-KW"/>
</dbReference>
<dbReference type="GO" id="GO:0006352">
    <property type="term" value="P:DNA-templated transcription initiation"/>
    <property type="evidence" value="ECO:0007669"/>
    <property type="project" value="InterPro"/>
</dbReference>
<dbReference type="EMBL" id="CP074694">
    <property type="protein sequence ID" value="QVL30395.1"/>
    <property type="molecule type" value="Genomic_DNA"/>
</dbReference>
<comment type="similarity">
    <text evidence="1">Belongs to the sigma-70 factor family. ECF subfamily.</text>
</comment>
<keyword evidence="9" id="KW-1185">Reference proteome</keyword>
<dbReference type="Proteomes" id="UP000676194">
    <property type="component" value="Chromosome"/>
</dbReference>
<evidence type="ECO:0000256" key="2">
    <source>
        <dbReference type="ARBA" id="ARBA00023015"/>
    </source>
</evidence>
<dbReference type="AlphaFoldDB" id="A0A8E6B4T1"/>
<dbReference type="InterPro" id="IPR007627">
    <property type="entry name" value="RNA_pol_sigma70_r2"/>
</dbReference>
<evidence type="ECO:0000313" key="8">
    <source>
        <dbReference type="EMBL" id="QVL30395.1"/>
    </source>
</evidence>
<keyword evidence="4" id="KW-0238">DNA-binding</keyword>
<evidence type="ECO:0000256" key="3">
    <source>
        <dbReference type="ARBA" id="ARBA00023082"/>
    </source>
</evidence>
<sequence>METVRAAPKDASAASGGNPPIASEELLVCTFNTIRDELVSTLVYVLGNREDAFDATQEAFLKCWRARASLTDVQNIRAWIFRVGLNAAKDYQRSAWKRRSRAIAGDETMIMGRDIGPGQPLEDQEDLELLRQAILGLREEEKEVFLLRQNGGLTYEQIAEIRSSPVGTVKTQMRSALQKLRQKLA</sequence>
<dbReference type="RefSeq" id="WP_213494266.1">
    <property type="nucleotide sequence ID" value="NZ_CP074694.1"/>
</dbReference>
<reference evidence="8" key="1">
    <citation type="submission" date="2021-05" db="EMBL/GenBank/DDBJ databases">
        <title>Complete genome sequence of the cellulolytic planctomycete Telmatocola sphagniphila SP2T and characterization of the first cellulase from planctomycetes.</title>
        <authorList>
            <person name="Rakitin A.L."/>
            <person name="Beletsky A.V."/>
            <person name="Naumoff D.G."/>
            <person name="Kulichevskaya I.S."/>
            <person name="Mardanov A.V."/>
            <person name="Ravin N.V."/>
            <person name="Dedysh S.N."/>
        </authorList>
    </citation>
    <scope>NUCLEOTIDE SEQUENCE</scope>
    <source>
        <strain evidence="8">SP2T</strain>
    </source>
</reference>
<dbReference type="SUPFAM" id="SSF88946">
    <property type="entry name" value="Sigma2 domain of RNA polymerase sigma factors"/>
    <property type="match status" value="1"/>
</dbReference>
<dbReference type="InterPro" id="IPR039425">
    <property type="entry name" value="RNA_pol_sigma-70-like"/>
</dbReference>